<gene>
    <name evidence="2" type="ORF">TSACC_21572</name>
</gene>
<dbReference type="InParanoid" id="A0A146G726"/>
<feature type="transmembrane region" description="Helical" evidence="1">
    <location>
        <begin position="960"/>
        <end position="983"/>
    </location>
</feature>
<dbReference type="GO" id="GO:0042910">
    <property type="term" value="F:xenobiotic transmembrane transporter activity"/>
    <property type="evidence" value="ECO:0007669"/>
    <property type="project" value="TreeGrafter"/>
</dbReference>
<dbReference type="SUPFAM" id="SSF82693">
    <property type="entry name" value="Multidrug efflux transporter AcrB pore domain, PN1, PN2, PC1 and PC2 subdomains"/>
    <property type="match status" value="3"/>
</dbReference>
<protein>
    <submittedName>
        <fullName evidence="2">Hydrophobic/amphiphilic exporter-1, HAE1 family</fullName>
    </submittedName>
</protein>
<dbReference type="Pfam" id="PF00873">
    <property type="entry name" value="ACR_tran"/>
    <property type="match status" value="1"/>
</dbReference>
<dbReference type="Gene3D" id="3.30.70.1440">
    <property type="entry name" value="Multidrug efflux transporter AcrB pore domain"/>
    <property type="match status" value="1"/>
</dbReference>
<dbReference type="STRING" id="690879.TSACC_21572"/>
<dbReference type="InterPro" id="IPR001036">
    <property type="entry name" value="Acrflvin-R"/>
</dbReference>
<feature type="transmembrane region" description="Helical" evidence="1">
    <location>
        <begin position="532"/>
        <end position="549"/>
    </location>
</feature>
<dbReference type="Gene3D" id="3.30.70.1430">
    <property type="entry name" value="Multidrug efflux transporter AcrB pore domain"/>
    <property type="match status" value="2"/>
</dbReference>
<evidence type="ECO:0000256" key="1">
    <source>
        <dbReference type="SAM" id="Phobius"/>
    </source>
</evidence>
<dbReference type="Gene3D" id="1.20.1640.10">
    <property type="entry name" value="Multidrug efflux transporter AcrB transmembrane domain"/>
    <property type="match status" value="2"/>
</dbReference>
<dbReference type="Proteomes" id="UP000076023">
    <property type="component" value="Unassembled WGS sequence"/>
</dbReference>
<dbReference type="OrthoDB" id="9757876at2"/>
<dbReference type="SUPFAM" id="SSF82866">
    <property type="entry name" value="Multidrug efflux transporter AcrB transmembrane domain"/>
    <property type="match status" value="2"/>
</dbReference>
<dbReference type="InterPro" id="IPR027463">
    <property type="entry name" value="AcrB_DN_DC_subdom"/>
</dbReference>
<feature type="transmembrane region" description="Helical" evidence="1">
    <location>
        <begin position="914"/>
        <end position="939"/>
    </location>
</feature>
<evidence type="ECO:0000313" key="2">
    <source>
        <dbReference type="EMBL" id="GAT33163.1"/>
    </source>
</evidence>
<feature type="transmembrane region" description="Helical" evidence="1">
    <location>
        <begin position="436"/>
        <end position="456"/>
    </location>
</feature>
<dbReference type="PANTHER" id="PTHR32063">
    <property type="match status" value="1"/>
</dbReference>
<evidence type="ECO:0000313" key="3">
    <source>
        <dbReference type="Proteomes" id="UP000076023"/>
    </source>
</evidence>
<organism evidence="2 3">
    <name type="scientific">Terrimicrobium sacchariphilum</name>
    <dbReference type="NCBI Taxonomy" id="690879"/>
    <lineage>
        <taxon>Bacteria</taxon>
        <taxon>Pseudomonadati</taxon>
        <taxon>Verrucomicrobiota</taxon>
        <taxon>Terrimicrobiia</taxon>
        <taxon>Terrimicrobiales</taxon>
        <taxon>Terrimicrobiaceae</taxon>
        <taxon>Terrimicrobium</taxon>
    </lineage>
</organism>
<feature type="transmembrane region" description="Helical" evidence="1">
    <location>
        <begin position="394"/>
        <end position="416"/>
    </location>
</feature>
<dbReference type="AlphaFoldDB" id="A0A146G726"/>
<sequence>MNLSEPFIRKPVMTTLCAFSAAIFGIAAYFLLPVSDLPDVAYPVITVTTNYPGASPEIMADNVSTPLEIQMMQIEDLNLITSKNQEGTSTIVLQFGLDKPMGQAEAEVQAAIQRAMGNLPSDLPAPPAFQTTNPNTQPIVYIALATDTLTLGDLYDYANTMVAQRMMMLDGVSNAQVYGSPRAICVQLDPNALSARQMTVTDVSNAISAANVFTPGGEIYGKSLQFIINPKGQLLHSAEYNDLVISYKNGAPVRLRDIGHTVDGLQKQYLNMKFWSAIEPPRSAYTVVAVTPAPGANDVQVAQSVRKTLNSLRSSLPASIDTYITFDRSVQIVESINDVKLTILIAFALVVLVVFLFLGRVRETVVPAVALPLALLMTFAVMLLLGYSLDNLSLMALTLAVGLLVDDAVVVLENTVRHLEDGKPPTMAALLGAKEISFTVLSMTLSLAAIFIPIVFMPGIIGRMFHEMAITIVVAIVLSGVVAIVVSPMLCARMLRKAEKETGYQQWFNKYFDGFKRHYKTSLGWMMRHKPVAIGIWVLSLGVTIYLFITIPKGFLPVGDSGMIRGVFLTSEGTSPAQMQDYQDRLMQVAESVPGVRQAITVTGLQNNQLTTSMGLAVIFLKPENERAPINEITREIIAKVRSSIPGVVPLLQPFPTLNIDTGATNNTQGQFAYQLTGTDPALLYKAAGDLMDKMRQIPGFVGVSSDMRTNTPMLDLEILRDQASSYGVTTQQIEQTLAIAFTQGQASQIKTPLNVYWVIVELLDKYRAQLDNLALLWVRNSAGDMVPLKSLVKASVKTGPESINHINQVTSVTIFYNLDPSYPTSTATSDIQTAAAQVLPPAVAGAPAGSSAQFIQTVRAMVVLLIIAIFVMYIILGVLYESYIHPITVLSTLPVAGLGGLITLRLFDMTLDLYGFIGIFLLLGLIKKNGIMLVDFAIMRRKDGLGIEAAAEEAAIERVRPILMTTFAAIFGALPMAFGFGADGASRQPLGLCIVGGLIVAQVLTLFCTPVFYVYMEYFQERFLDKISFFKRGEDEKNGPAEGDSKAIA</sequence>
<feature type="transmembrane region" description="Helical" evidence="1">
    <location>
        <begin position="12"/>
        <end position="32"/>
    </location>
</feature>
<feature type="transmembrane region" description="Helical" evidence="1">
    <location>
        <begin position="365"/>
        <end position="388"/>
    </location>
</feature>
<keyword evidence="1" id="KW-0812">Transmembrane</keyword>
<dbReference type="EMBL" id="BDCO01000002">
    <property type="protein sequence ID" value="GAT33163.1"/>
    <property type="molecule type" value="Genomic_DNA"/>
</dbReference>
<proteinExistence type="predicted"/>
<comment type="caution">
    <text evidence="2">The sequence shown here is derived from an EMBL/GenBank/DDBJ whole genome shotgun (WGS) entry which is preliminary data.</text>
</comment>
<keyword evidence="1" id="KW-0472">Membrane</keyword>
<dbReference type="GO" id="GO:0005886">
    <property type="term" value="C:plasma membrane"/>
    <property type="evidence" value="ECO:0007669"/>
    <property type="project" value="TreeGrafter"/>
</dbReference>
<dbReference type="RefSeq" id="WP_075078928.1">
    <property type="nucleotide sequence ID" value="NZ_BDCO01000002.1"/>
</dbReference>
<dbReference type="SUPFAM" id="SSF82714">
    <property type="entry name" value="Multidrug efflux transporter AcrB TolC docking domain, DN and DC subdomains"/>
    <property type="match status" value="2"/>
</dbReference>
<feature type="transmembrane region" description="Helical" evidence="1">
    <location>
        <begin position="995"/>
        <end position="1017"/>
    </location>
</feature>
<keyword evidence="3" id="KW-1185">Reference proteome</keyword>
<feature type="transmembrane region" description="Helical" evidence="1">
    <location>
        <begin position="888"/>
        <end position="908"/>
    </location>
</feature>
<dbReference type="PRINTS" id="PR00702">
    <property type="entry name" value="ACRIFLAVINRP"/>
</dbReference>
<reference evidence="3" key="1">
    <citation type="journal article" date="2017" name="Genome Announc.">
        <title>Draft Genome Sequence of Terrimicrobium sacchariphilum NM-5T, a Facultative Anaerobic Soil Bacterium of the Class Spartobacteria.</title>
        <authorList>
            <person name="Qiu Y.L."/>
            <person name="Tourlousse D.M."/>
            <person name="Matsuura N."/>
            <person name="Ohashi A."/>
            <person name="Sekiguchi Y."/>
        </authorList>
    </citation>
    <scope>NUCLEOTIDE SEQUENCE [LARGE SCALE GENOMIC DNA]</scope>
    <source>
        <strain evidence="3">NM-5</strain>
    </source>
</reference>
<dbReference type="Gene3D" id="3.30.2090.10">
    <property type="entry name" value="Multidrug efflux transporter AcrB TolC docking domain, DN and DC subdomains"/>
    <property type="match status" value="2"/>
</dbReference>
<dbReference type="PANTHER" id="PTHR32063:SF21">
    <property type="entry name" value="MULTIDRUG RESISTANCE PROTEIN MDTB"/>
    <property type="match status" value="1"/>
</dbReference>
<feature type="transmembrane region" description="Helical" evidence="1">
    <location>
        <begin position="341"/>
        <end position="358"/>
    </location>
</feature>
<feature type="transmembrane region" description="Helical" evidence="1">
    <location>
        <begin position="861"/>
        <end position="881"/>
    </location>
</feature>
<keyword evidence="1" id="KW-1133">Transmembrane helix</keyword>
<accession>A0A146G726</accession>
<name>A0A146G726_TERSA</name>
<dbReference type="Gene3D" id="3.30.70.1320">
    <property type="entry name" value="Multidrug efflux transporter AcrB pore domain like"/>
    <property type="match status" value="1"/>
</dbReference>
<feature type="transmembrane region" description="Helical" evidence="1">
    <location>
        <begin position="468"/>
        <end position="491"/>
    </location>
</feature>